<evidence type="ECO:0000256" key="4">
    <source>
        <dbReference type="ARBA" id="ARBA00022692"/>
    </source>
</evidence>
<keyword evidence="6 7" id="KW-0472">Membrane</keyword>
<evidence type="ECO:0000256" key="1">
    <source>
        <dbReference type="ARBA" id="ARBA00004651"/>
    </source>
</evidence>
<dbReference type="OrthoDB" id="9795403at2"/>
<evidence type="ECO:0000313" key="9">
    <source>
        <dbReference type="EMBL" id="KJE75320.1"/>
    </source>
</evidence>
<keyword evidence="2 7" id="KW-0813">Transport</keyword>
<gene>
    <name evidence="9" type="primary">cysT</name>
    <name evidence="9" type="ORF">FEAC_29530</name>
</gene>
<keyword evidence="10" id="KW-1185">Reference proteome</keyword>
<feature type="transmembrane region" description="Helical" evidence="7">
    <location>
        <begin position="7"/>
        <end position="30"/>
    </location>
</feature>
<keyword evidence="3" id="KW-1003">Cell membrane</keyword>
<feature type="transmembrane region" description="Helical" evidence="7">
    <location>
        <begin position="50"/>
        <end position="76"/>
    </location>
</feature>
<accession>A0A0D8FPV1</accession>
<evidence type="ECO:0000256" key="3">
    <source>
        <dbReference type="ARBA" id="ARBA00022475"/>
    </source>
</evidence>
<comment type="caution">
    <text evidence="9">The sequence shown here is derived from an EMBL/GenBank/DDBJ whole genome shotgun (WGS) entry which is preliminary data.</text>
</comment>
<feature type="transmembrane region" description="Helical" evidence="7">
    <location>
        <begin position="88"/>
        <end position="109"/>
    </location>
</feature>
<dbReference type="CDD" id="cd06261">
    <property type="entry name" value="TM_PBP2"/>
    <property type="match status" value="1"/>
</dbReference>
<dbReference type="PATRIC" id="fig|1121877.4.peg.3335"/>
<dbReference type="STRING" id="1121877.FEAC_29530"/>
<dbReference type="GeneID" id="78373911"/>
<keyword evidence="5 7" id="KW-1133">Transmembrane helix</keyword>
<reference evidence="9 10" key="1">
    <citation type="submission" date="2015-01" db="EMBL/GenBank/DDBJ databases">
        <title>Draft genome of the acidophilic iron oxidizer Ferrimicrobium acidiphilum strain T23.</title>
        <authorList>
            <person name="Poehlein A."/>
            <person name="Eisen S."/>
            <person name="Schloemann M."/>
            <person name="Johnson B.D."/>
            <person name="Daniel R."/>
            <person name="Muehling M."/>
        </authorList>
    </citation>
    <scope>NUCLEOTIDE SEQUENCE [LARGE SCALE GENOMIC DNA]</scope>
    <source>
        <strain evidence="9 10">T23</strain>
    </source>
</reference>
<feature type="transmembrane region" description="Helical" evidence="7">
    <location>
        <begin position="231"/>
        <end position="252"/>
    </location>
</feature>
<dbReference type="InterPro" id="IPR000515">
    <property type="entry name" value="MetI-like"/>
</dbReference>
<organism evidence="9 10">
    <name type="scientific">Ferrimicrobium acidiphilum DSM 19497</name>
    <dbReference type="NCBI Taxonomy" id="1121877"/>
    <lineage>
        <taxon>Bacteria</taxon>
        <taxon>Bacillati</taxon>
        <taxon>Actinomycetota</taxon>
        <taxon>Acidimicrobiia</taxon>
        <taxon>Acidimicrobiales</taxon>
        <taxon>Acidimicrobiaceae</taxon>
        <taxon>Ferrimicrobium</taxon>
    </lineage>
</organism>
<dbReference type="EMBL" id="JXUW01000049">
    <property type="protein sequence ID" value="KJE75320.1"/>
    <property type="molecule type" value="Genomic_DNA"/>
</dbReference>
<dbReference type="Proteomes" id="UP000032336">
    <property type="component" value="Unassembled WGS sequence"/>
</dbReference>
<feature type="transmembrane region" description="Helical" evidence="7">
    <location>
        <begin position="191"/>
        <end position="211"/>
    </location>
</feature>
<evidence type="ECO:0000256" key="6">
    <source>
        <dbReference type="ARBA" id="ARBA00023136"/>
    </source>
</evidence>
<keyword evidence="4 7" id="KW-0812">Transmembrane</keyword>
<dbReference type="Pfam" id="PF00528">
    <property type="entry name" value="BPD_transp_1"/>
    <property type="match status" value="1"/>
</dbReference>
<feature type="domain" description="ABC transmembrane type-1" evidence="8">
    <location>
        <begin position="50"/>
        <end position="249"/>
    </location>
</feature>
<sequence>MRRSVLSWLSIVATIAIWLILIGPLITLFFKLSPSEIVNALSQPGAWSPLGISVASAAIALAFIVFGGTPLAYALARSHRRGLRWLEAGMLLMLLMPPLVIGLLLVFMLGPLTPLGELLSRVHLSATNTFFALIVCEVYEAVPYYVLGAQSTFAGLDQAMLDQASLLGNTPCERFFRISLPLSLPQLSSSLAIAWARAIGAFGAVVIVAYHPYGLPMQVWTTLNEVGLSRALPYALVLLVVSLPLPLLAYTWSRFAQR</sequence>
<proteinExistence type="inferred from homology"/>
<dbReference type="Gene3D" id="1.10.3720.10">
    <property type="entry name" value="MetI-like"/>
    <property type="match status" value="1"/>
</dbReference>
<dbReference type="eggNOG" id="COG0555">
    <property type="taxonomic scope" value="Bacteria"/>
</dbReference>
<evidence type="ECO:0000259" key="8">
    <source>
        <dbReference type="PROSITE" id="PS50928"/>
    </source>
</evidence>
<comment type="similarity">
    <text evidence="7">Belongs to the binding-protein-dependent transport system permease family.</text>
</comment>
<evidence type="ECO:0000256" key="5">
    <source>
        <dbReference type="ARBA" id="ARBA00022989"/>
    </source>
</evidence>
<dbReference type="RefSeq" id="WP_052566571.1">
    <property type="nucleotide sequence ID" value="NZ_JQKF01000072.1"/>
</dbReference>
<dbReference type="SUPFAM" id="SSF161098">
    <property type="entry name" value="MetI-like"/>
    <property type="match status" value="1"/>
</dbReference>
<feature type="transmembrane region" description="Helical" evidence="7">
    <location>
        <begin position="129"/>
        <end position="147"/>
    </location>
</feature>
<dbReference type="PANTHER" id="PTHR30183">
    <property type="entry name" value="MOLYBDENUM TRANSPORT SYSTEM PERMEASE PROTEIN MODB"/>
    <property type="match status" value="1"/>
</dbReference>
<evidence type="ECO:0000313" key="10">
    <source>
        <dbReference type="Proteomes" id="UP000032336"/>
    </source>
</evidence>
<dbReference type="PANTHER" id="PTHR30183:SF3">
    <property type="entry name" value="MOLYBDENUM TRANSPORT SYSTEM PERMEASE PROTEIN MODB"/>
    <property type="match status" value="1"/>
</dbReference>
<protein>
    <submittedName>
        <fullName evidence="9">Sulfate transport system permease protein CysT</fullName>
    </submittedName>
</protein>
<evidence type="ECO:0000256" key="2">
    <source>
        <dbReference type="ARBA" id="ARBA00022448"/>
    </source>
</evidence>
<dbReference type="InterPro" id="IPR035906">
    <property type="entry name" value="MetI-like_sf"/>
</dbReference>
<dbReference type="GO" id="GO:0005886">
    <property type="term" value="C:plasma membrane"/>
    <property type="evidence" value="ECO:0007669"/>
    <property type="project" value="UniProtKB-SubCell"/>
</dbReference>
<evidence type="ECO:0000256" key="7">
    <source>
        <dbReference type="RuleBase" id="RU363032"/>
    </source>
</evidence>
<name>A0A0D8FPV1_9ACTN</name>
<dbReference type="GO" id="GO:0055085">
    <property type="term" value="P:transmembrane transport"/>
    <property type="evidence" value="ECO:0007669"/>
    <property type="project" value="InterPro"/>
</dbReference>
<dbReference type="AlphaFoldDB" id="A0A0D8FPV1"/>
<comment type="subcellular location">
    <subcellularLocation>
        <location evidence="1 7">Cell membrane</location>
        <topology evidence="1 7">Multi-pass membrane protein</topology>
    </subcellularLocation>
</comment>
<dbReference type="PROSITE" id="PS50928">
    <property type="entry name" value="ABC_TM1"/>
    <property type="match status" value="1"/>
</dbReference>